<dbReference type="EMBL" id="CP137640">
    <property type="protein sequence ID" value="WVX81317.1"/>
    <property type="molecule type" value="Genomic_DNA"/>
</dbReference>
<dbReference type="InterPro" id="IPR046348">
    <property type="entry name" value="SIS_dom_sf"/>
</dbReference>
<evidence type="ECO:0000313" key="3">
    <source>
        <dbReference type="Proteomes" id="UP001357223"/>
    </source>
</evidence>
<organism evidence="2 3">
    <name type="scientific">Niallia oryzisoli</name>
    <dbReference type="NCBI Taxonomy" id="1737571"/>
    <lineage>
        <taxon>Bacteria</taxon>
        <taxon>Bacillati</taxon>
        <taxon>Bacillota</taxon>
        <taxon>Bacilli</taxon>
        <taxon>Bacillales</taxon>
        <taxon>Bacillaceae</taxon>
        <taxon>Niallia</taxon>
    </lineage>
</organism>
<accession>A0ABZ2CC32</accession>
<gene>
    <name evidence="2" type="ORF">R4Z09_29905</name>
</gene>
<feature type="domain" description="DUF2529" evidence="1">
    <location>
        <begin position="1"/>
        <end position="171"/>
    </location>
</feature>
<dbReference type="Proteomes" id="UP001357223">
    <property type="component" value="Chromosome"/>
</dbReference>
<keyword evidence="3" id="KW-1185">Reference proteome</keyword>
<evidence type="ECO:0000259" key="1">
    <source>
        <dbReference type="Pfam" id="PF10740"/>
    </source>
</evidence>
<reference evidence="2 3" key="1">
    <citation type="submission" date="2023-10" db="EMBL/GenBank/DDBJ databases">
        <title>Niallia locisalis sp.nov. isolated from a salt pond sample.</title>
        <authorList>
            <person name="Li X.-J."/>
            <person name="Dong L."/>
        </authorList>
    </citation>
    <scope>NUCLEOTIDE SEQUENCE [LARGE SCALE GENOMIC DNA]</scope>
    <source>
        <strain evidence="2 3">DSM 29761</strain>
    </source>
</reference>
<dbReference type="Pfam" id="PF10740">
    <property type="entry name" value="DUF2529"/>
    <property type="match status" value="1"/>
</dbReference>
<dbReference type="Gene3D" id="3.40.50.10490">
    <property type="entry name" value="Glucose-6-phosphate isomerase like protein, domain 1"/>
    <property type="match status" value="1"/>
</dbReference>
<dbReference type="RefSeq" id="WP_338450245.1">
    <property type="nucleotide sequence ID" value="NZ_CP137640.1"/>
</dbReference>
<evidence type="ECO:0000313" key="2">
    <source>
        <dbReference type="EMBL" id="WVX81317.1"/>
    </source>
</evidence>
<protein>
    <submittedName>
        <fullName evidence="2">DUF2529 domain-containing protein</fullName>
    </submittedName>
</protein>
<dbReference type="SUPFAM" id="SSF53697">
    <property type="entry name" value="SIS domain"/>
    <property type="match status" value="1"/>
</dbReference>
<dbReference type="InterPro" id="IPR019676">
    <property type="entry name" value="DUF2529"/>
</dbReference>
<name>A0ABZ2CC32_9BACI</name>
<sequence length="174" mass="18975">MLKIFATQLNGLFTKIRDEQMEEIEDSARLLAQAVIADGKIYVYGAAEMESVASEAVNGAEPLTHAAAMTTADIDSINSVDRVLLVTRYSTDKEALEMAKKLADHGISFVTLSTHQESDEESITDLADVSIDLSLHKGLVPADDGSRIGYPFSMAALYAYYGLKFTIDEILADY</sequence>
<proteinExistence type="predicted"/>